<evidence type="ECO:0000256" key="1">
    <source>
        <dbReference type="SAM" id="MobiDB-lite"/>
    </source>
</evidence>
<dbReference type="EMBL" id="CCKQ01008381">
    <property type="protein sequence ID" value="CDW79838.1"/>
    <property type="molecule type" value="Genomic_DNA"/>
</dbReference>
<keyword evidence="2" id="KW-0812">Transmembrane</keyword>
<protein>
    <submittedName>
        <fullName evidence="3">Uncharacterized protein</fullName>
    </submittedName>
</protein>
<keyword evidence="2" id="KW-0472">Membrane</keyword>
<feature type="compositionally biased region" description="Polar residues" evidence="1">
    <location>
        <begin position="1"/>
        <end position="12"/>
    </location>
</feature>
<sequence length="214" mass="24751">MNQTPIYTNNPDQPAYGQPIQQQHQTAHHDDHHHDKHHYHYESHETCCCCVSIRSAPRIIGALDIVYFIFKAWNVIKYRNIPAIFYGDLLIVLLICIPRIVAFYFYQKNHPHHTKHLDTYIKARFYTLMAMLAEVVIISIILFGFSSDVKNSGTDDDSKELASAGSSIINAFIVAFYIVPQCIFMSFDLYYSCALKRAKAEIDRDENRQPLNHV</sequence>
<keyword evidence="2" id="KW-1133">Transmembrane helix</keyword>
<dbReference type="AlphaFoldDB" id="A0A078AG37"/>
<evidence type="ECO:0000256" key="2">
    <source>
        <dbReference type="SAM" id="Phobius"/>
    </source>
</evidence>
<dbReference type="Proteomes" id="UP000039865">
    <property type="component" value="Unassembled WGS sequence"/>
</dbReference>
<keyword evidence="4" id="KW-1185">Reference proteome</keyword>
<proteinExistence type="predicted"/>
<feature type="region of interest" description="Disordered" evidence="1">
    <location>
        <begin position="1"/>
        <end position="35"/>
    </location>
</feature>
<feature type="transmembrane region" description="Helical" evidence="2">
    <location>
        <begin position="125"/>
        <end position="147"/>
    </location>
</feature>
<evidence type="ECO:0000313" key="4">
    <source>
        <dbReference type="Proteomes" id="UP000039865"/>
    </source>
</evidence>
<feature type="transmembrane region" description="Helical" evidence="2">
    <location>
        <begin position="83"/>
        <end position="105"/>
    </location>
</feature>
<organism evidence="3 4">
    <name type="scientific">Stylonychia lemnae</name>
    <name type="common">Ciliate</name>
    <dbReference type="NCBI Taxonomy" id="5949"/>
    <lineage>
        <taxon>Eukaryota</taxon>
        <taxon>Sar</taxon>
        <taxon>Alveolata</taxon>
        <taxon>Ciliophora</taxon>
        <taxon>Intramacronucleata</taxon>
        <taxon>Spirotrichea</taxon>
        <taxon>Stichotrichia</taxon>
        <taxon>Sporadotrichida</taxon>
        <taxon>Oxytrichidae</taxon>
        <taxon>Stylonychinae</taxon>
        <taxon>Stylonychia</taxon>
    </lineage>
</organism>
<name>A0A078AG37_STYLE</name>
<gene>
    <name evidence="3" type="primary">Contig16478.g17542</name>
    <name evidence="3" type="ORF">STYLEM_8830</name>
</gene>
<evidence type="ECO:0000313" key="3">
    <source>
        <dbReference type="EMBL" id="CDW79838.1"/>
    </source>
</evidence>
<accession>A0A078AG37</accession>
<reference evidence="3 4" key="1">
    <citation type="submission" date="2014-06" db="EMBL/GenBank/DDBJ databases">
        <authorList>
            <person name="Swart Estienne"/>
        </authorList>
    </citation>
    <scope>NUCLEOTIDE SEQUENCE [LARGE SCALE GENOMIC DNA]</scope>
    <source>
        <strain evidence="3 4">130c</strain>
    </source>
</reference>
<feature type="transmembrane region" description="Helical" evidence="2">
    <location>
        <begin position="167"/>
        <end position="191"/>
    </location>
</feature>
<dbReference type="InParanoid" id="A0A078AG37"/>